<evidence type="ECO:0000256" key="4">
    <source>
        <dbReference type="ARBA" id="ARBA00022782"/>
    </source>
</evidence>
<proteinExistence type="evidence at transcript level"/>
<dbReference type="SMART" id="SM00360">
    <property type="entry name" value="RRM"/>
    <property type="match status" value="1"/>
</dbReference>
<evidence type="ECO:0000256" key="9">
    <source>
        <dbReference type="SAM" id="MobiDB-lite"/>
    </source>
</evidence>
<dbReference type="GO" id="GO:0051321">
    <property type="term" value="P:meiotic cell cycle"/>
    <property type="evidence" value="ECO:0007669"/>
    <property type="project" value="UniProtKB-ARBA"/>
</dbReference>
<keyword evidence="5" id="KW-0810">Translation regulation</keyword>
<dbReference type="GO" id="GO:0007283">
    <property type="term" value="P:spermatogenesis"/>
    <property type="evidence" value="ECO:0007669"/>
    <property type="project" value="UniProtKB-KW"/>
</dbReference>
<dbReference type="FunFam" id="3.30.70.330:FF:000167">
    <property type="entry name" value="protein boule-like isoform X1"/>
    <property type="match status" value="1"/>
</dbReference>
<evidence type="ECO:0000256" key="3">
    <source>
        <dbReference type="ARBA" id="ARBA00022490"/>
    </source>
</evidence>
<evidence type="ECO:0000313" key="11">
    <source>
        <dbReference type="EMBL" id="ANE21797.1"/>
    </source>
</evidence>
<dbReference type="GO" id="GO:0005737">
    <property type="term" value="C:cytoplasm"/>
    <property type="evidence" value="ECO:0007669"/>
    <property type="project" value="UniProtKB-SubCell"/>
</dbReference>
<dbReference type="CDD" id="cd12412">
    <property type="entry name" value="RRM_DAZL_BOULE"/>
    <property type="match status" value="1"/>
</dbReference>
<accession>A0A172RVR3</accession>
<dbReference type="PANTHER" id="PTHR11176:SF57">
    <property type="entry name" value="PROTEIN BOULE"/>
    <property type="match status" value="1"/>
</dbReference>
<evidence type="ECO:0000256" key="2">
    <source>
        <dbReference type="ARBA" id="ARBA00022473"/>
    </source>
</evidence>
<dbReference type="InterPro" id="IPR012677">
    <property type="entry name" value="Nucleotide-bd_a/b_plait_sf"/>
</dbReference>
<evidence type="ECO:0000259" key="10">
    <source>
        <dbReference type="PROSITE" id="PS50102"/>
    </source>
</evidence>
<feature type="compositionally biased region" description="Polar residues" evidence="9">
    <location>
        <begin position="53"/>
        <end position="69"/>
    </location>
</feature>
<dbReference type="PANTHER" id="PTHR11176">
    <property type="entry name" value="BOULE-RELATED"/>
    <property type="match status" value="1"/>
</dbReference>
<organism evidence="11">
    <name type="scientific">Schmidtea mediterranea</name>
    <name type="common">Freshwater planarian flatworm</name>
    <dbReference type="NCBI Taxonomy" id="79327"/>
    <lineage>
        <taxon>Eukaryota</taxon>
        <taxon>Metazoa</taxon>
        <taxon>Spiralia</taxon>
        <taxon>Lophotrochozoa</taxon>
        <taxon>Platyhelminthes</taxon>
        <taxon>Rhabditophora</taxon>
        <taxon>Seriata</taxon>
        <taxon>Tricladida</taxon>
        <taxon>Continenticola</taxon>
        <taxon>Geoplanoidea</taxon>
        <taxon>Dugesiidae</taxon>
        <taxon>Schmidtea</taxon>
    </lineage>
</organism>
<dbReference type="InterPro" id="IPR000504">
    <property type="entry name" value="RRM_dom"/>
</dbReference>
<keyword evidence="2" id="KW-0217">Developmental protein</keyword>
<name>A0A172RVR3_SCHMD</name>
<evidence type="ECO:0000256" key="8">
    <source>
        <dbReference type="PROSITE-ProRule" id="PRU00176"/>
    </source>
</evidence>
<evidence type="ECO:0000256" key="1">
    <source>
        <dbReference type="ARBA" id="ARBA00004496"/>
    </source>
</evidence>
<dbReference type="GO" id="GO:0030154">
    <property type="term" value="P:cell differentiation"/>
    <property type="evidence" value="ECO:0007669"/>
    <property type="project" value="UniProtKB-KW"/>
</dbReference>
<sequence length="404" mass="45042">MDRRVPGHAKIPGTFGCPVSASDVGLGILNITGQRVPDERPNKQRRHQPLIRRNQTGTRLQPGTGNQRLSRIPARSIRRVSAADEPSEDLKSNDSGKTALQTVFINGNKISTLIPNRIFVGGFPQNTTEEELKSFFCKYGEIKDVKIIPDKAGQAKGSYGFVTFASQEVAERIITEQAETLVFRDRKLNIGRAVKKQPLTGKSELQNTLILNTLPLSYGSVYPYQDYSYLFNQDLNALYQNYSNQLSQMNFLPAYSSSLLSSFVGNNETLGLSINPYQQLQSLLPLSMATPQSNSPFSLDSATYLNEQLSNSQPASVEANSSIDASRTVETTTISNNFQSYDNSYSQTKLHGKTPFSSLTNQMFNNISNKQEKDECEIPKKKIKHEETNTVTKCSEPIHYTFPK</sequence>
<keyword evidence="4" id="KW-0221">Differentiation</keyword>
<dbReference type="GO" id="GO:0008494">
    <property type="term" value="F:translation activator activity"/>
    <property type="evidence" value="ECO:0007669"/>
    <property type="project" value="TreeGrafter"/>
</dbReference>
<dbReference type="EMBL" id="KU519617">
    <property type="protein sequence ID" value="ANE21797.1"/>
    <property type="molecule type" value="mRNA"/>
</dbReference>
<comment type="subcellular location">
    <subcellularLocation>
        <location evidence="1">Cytoplasm</location>
    </subcellularLocation>
</comment>
<dbReference type="AlphaFoldDB" id="A0A172RVR3"/>
<evidence type="ECO:0000256" key="6">
    <source>
        <dbReference type="ARBA" id="ARBA00022871"/>
    </source>
</evidence>
<reference evidence="11" key="1">
    <citation type="submission" date="2016-01" db="EMBL/GenBank/DDBJ databases">
        <title>A novel pre-meiotic function for boule in the planarian Schmidtea mediterranea.</title>
        <authorList>
            <person name="Iyer H."/>
            <person name="Issigonis M."/>
            <person name="Sharma P.P."/>
            <person name="Extavour C.G."/>
            <person name="Newmark P.A."/>
        </authorList>
    </citation>
    <scope>NUCLEOTIDE SEQUENCE</scope>
</reference>
<dbReference type="PROSITE" id="PS50102">
    <property type="entry name" value="RRM"/>
    <property type="match status" value="1"/>
</dbReference>
<keyword evidence="7 8" id="KW-0694">RNA-binding</keyword>
<dbReference type="Gene3D" id="3.30.70.330">
    <property type="match status" value="1"/>
</dbReference>
<protein>
    <submittedName>
        <fullName evidence="11">Boule 2 RNA-binding protein</fullName>
    </submittedName>
</protein>
<dbReference type="SUPFAM" id="SSF54928">
    <property type="entry name" value="RNA-binding domain, RBD"/>
    <property type="match status" value="1"/>
</dbReference>
<dbReference type="GO" id="GO:0070935">
    <property type="term" value="P:3'-UTR-mediated mRNA stabilization"/>
    <property type="evidence" value="ECO:0007669"/>
    <property type="project" value="TreeGrafter"/>
</dbReference>
<dbReference type="InterPro" id="IPR034988">
    <property type="entry name" value="DAZ_BOULE_RRM"/>
</dbReference>
<keyword evidence="6" id="KW-0744">Spermatogenesis</keyword>
<dbReference type="InterPro" id="IPR035979">
    <property type="entry name" value="RBD_domain_sf"/>
</dbReference>
<keyword evidence="3" id="KW-0963">Cytoplasm</keyword>
<evidence type="ECO:0000256" key="7">
    <source>
        <dbReference type="ARBA" id="ARBA00022884"/>
    </source>
</evidence>
<feature type="domain" description="RRM" evidence="10">
    <location>
        <begin position="116"/>
        <end position="195"/>
    </location>
</feature>
<dbReference type="GO" id="GO:0003730">
    <property type="term" value="F:mRNA 3'-UTR binding"/>
    <property type="evidence" value="ECO:0007669"/>
    <property type="project" value="TreeGrafter"/>
</dbReference>
<feature type="region of interest" description="Disordered" evidence="9">
    <location>
        <begin position="34"/>
        <end position="70"/>
    </location>
</feature>
<dbReference type="GO" id="GO:0045948">
    <property type="term" value="P:positive regulation of translational initiation"/>
    <property type="evidence" value="ECO:0007669"/>
    <property type="project" value="TreeGrafter"/>
</dbReference>
<evidence type="ECO:0000256" key="5">
    <source>
        <dbReference type="ARBA" id="ARBA00022845"/>
    </source>
</evidence>
<dbReference type="Pfam" id="PF00076">
    <property type="entry name" value="RRM_1"/>
    <property type="match status" value="1"/>
</dbReference>